<gene>
    <name evidence="3" type="ORF">FA13DRAFT_1792168</name>
</gene>
<keyword evidence="2" id="KW-0732">Signal</keyword>
<feature type="transmembrane region" description="Helical" evidence="1">
    <location>
        <begin position="370"/>
        <end position="392"/>
    </location>
</feature>
<organism evidence="3 4">
    <name type="scientific">Coprinellus micaceus</name>
    <name type="common">Glistening ink-cap mushroom</name>
    <name type="synonym">Coprinus micaceus</name>
    <dbReference type="NCBI Taxonomy" id="71717"/>
    <lineage>
        <taxon>Eukaryota</taxon>
        <taxon>Fungi</taxon>
        <taxon>Dikarya</taxon>
        <taxon>Basidiomycota</taxon>
        <taxon>Agaricomycotina</taxon>
        <taxon>Agaricomycetes</taxon>
        <taxon>Agaricomycetidae</taxon>
        <taxon>Agaricales</taxon>
        <taxon>Agaricineae</taxon>
        <taxon>Psathyrellaceae</taxon>
        <taxon>Coprinellus</taxon>
    </lineage>
</organism>
<comment type="caution">
    <text evidence="3">The sequence shown here is derived from an EMBL/GenBank/DDBJ whole genome shotgun (WGS) entry which is preliminary data.</text>
</comment>
<name>A0A4Y7TAH8_COPMI</name>
<evidence type="ECO:0000313" key="4">
    <source>
        <dbReference type="Proteomes" id="UP000298030"/>
    </source>
</evidence>
<reference evidence="3 4" key="1">
    <citation type="journal article" date="2019" name="Nat. Ecol. Evol.">
        <title>Megaphylogeny resolves global patterns of mushroom evolution.</title>
        <authorList>
            <person name="Varga T."/>
            <person name="Krizsan K."/>
            <person name="Foldi C."/>
            <person name="Dima B."/>
            <person name="Sanchez-Garcia M."/>
            <person name="Sanchez-Ramirez S."/>
            <person name="Szollosi G.J."/>
            <person name="Szarkandi J.G."/>
            <person name="Papp V."/>
            <person name="Albert L."/>
            <person name="Andreopoulos W."/>
            <person name="Angelini C."/>
            <person name="Antonin V."/>
            <person name="Barry K.W."/>
            <person name="Bougher N.L."/>
            <person name="Buchanan P."/>
            <person name="Buyck B."/>
            <person name="Bense V."/>
            <person name="Catcheside P."/>
            <person name="Chovatia M."/>
            <person name="Cooper J."/>
            <person name="Damon W."/>
            <person name="Desjardin D."/>
            <person name="Finy P."/>
            <person name="Geml J."/>
            <person name="Haridas S."/>
            <person name="Hughes K."/>
            <person name="Justo A."/>
            <person name="Karasinski D."/>
            <person name="Kautmanova I."/>
            <person name="Kiss B."/>
            <person name="Kocsube S."/>
            <person name="Kotiranta H."/>
            <person name="LaButti K.M."/>
            <person name="Lechner B.E."/>
            <person name="Liimatainen K."/>
            <person name="Lipzen A."/>
            <person name="Lukacs Z."/>
            <person name="Mihaltcheva S."/>
            <person name="Morgado L.N."/>
            <person name="Niskanen T."/>
            <person name="Noordeloos M.E."/>
            <person name="Ohm R.A."/>
            <person name="Ortiz-Santana B."/>
            <person name="Ovrebo C."/>
            <person name="Racz N."/>
            <person name="Riley R."/>
            <person name="Savchenko A."/>
            <person name="Shiryaev A."/>
            <person name="Soop K."/>
            <person name="Spirin V."/>
            <person name="Szebenyi C."/>
            <person name="Tomsovsky M."/>
            <person name="Tulloss R.E."/>
            <person name="Uehling J."/>
            <person name="Grigoriev I.V."/>
            <person name="Vagvolgyi C."/>
            <person name="Papp T."/>
            <person name="Martin F.M."/>
            <person name="Miettinen O."/>
            <person name="Hibbett D.S."/>
            <person name="Nagy L.G."/>
        </authorList>
    </citation>
    <scope>NUCLEOTIDE SEQUENCE [LARGE SCALE GENOMIC DNA]</scope>
    <source>
        <strain evidence="3 4">FP101781</strain>
    </source>
</reference>
<dbReference type="PANTHER" id="PTHR35043:SF7">
    <property type="entry name" value="TRANSCRIPTION FACTOR DOMAIN-CONTAINING PROTEIN"/>
    <property type="match status" value="1"/>
</dbReference>
<feature type="chain" id="PRO_5021277834" evidence="2">
    <location>
        <begin position="23"/>
        <end position="454"/>
    </location>
</feature>
<dbReference type="OrthoDB" id="9451547at2759"/>
<feature type="signal peptide" evidence="2">
    <location>
        <begin position="1"/>
        <end position="22"/>
    </location>
</feature>
<keyword evidence="1" id="KW-0472">Membrane</keyword>
<dbReference type="EMBL" id="QPFP01000022">
    <property type="protein sequence ID" value="TEB30569.1"/>
    <property type="molecule type" value="Genomic_DNA"/>
</dbReference>
<feature type="transmembrane region" description="Helical" evidence="1">
    <location>
        <begin position="401"/>
        <end position="429"/>
    </location>
</feature>
<feature type="transmembrane region" description="Helical" evidence="1">
    <location>
        <begin position="46"/>
        <end position="66"/>
    </location>
</feature>
<protein>
    <submittedName>
        <fullName evidence="3">Uncharacterized protein</fullName>
    </submittedName>
</protein>
<keyword evidence="1" id="KW-0812">Transmembrane</keyword>
<dbReference type="PANTHER" id="PTHR35043">
    <property type="entry name" value="TRANSCRIPTION FACTOR DOMAIN-CONTAINING PROTEIN"/>
    <property type="match status" value="1"/>
</dbReference>
<dbReference type="AlphaFoldDB" id="A0A4Y7TAH8"/>
<dbReference type="Proteomes" id="UP000298030">
    <property type="component" value="Unassembled WGS sequence"/>
</dbReference>
<keyword evidence="4" id="KW-1185">Reference proteome</keyword>
<evidence type="ECO:0000256" key="1">
    <source>
        <dbReference type="SAM" id="Phobius"/>
    </source>
</evidence>
<evidence type="ECO:0000313" key="3">
    <source>
        <dbReference type="EMBL" id="TEB30569.1"/>
    </source>
</evidence>
<dbReference type="STRING" id="71717.A0A4Y7TAH8"/>
<sequence>MVLGTFLLPLAQSIFSAGSANAAEAANSDTESTPVFTKTYRSTIEIIWTCFTIIFASTWICIHPNVPGYKTTPLQRAAIRGRLFIHALIFPEKLAMLAFRQWRGCHVLYRRFERRASGLGIPLRVEPSQERAWTRAHAYFIQMGGIVFHKGEDTWFEDPSRWDDEDIKNFFKLKLTKRVVQDRSKADGLSKAFVIVECLWFLAQCIARGVRKISLTELEVTCLAFIACNFGMYCFWWNKPLDVICPIEIQRPYRIRSKETEESRFQRRNPVLAFISAVVTTLDSGDFVRIINPTQTARGGHMTISSKEPSSSFPVYYYYRENTGTQTLRVLYAEWGGPTLLAYIATPAVFGALHSIAWHGVFPSTAEMTIWRISCVVPAVYAVLFSSFNYVYSAPKKTPMILFAIGVLGTLTVLVLPLNIAARFVFIVLPLLQLRDLPPQAHQAISWANFLPHV</sequence>
<evidence type="ECO:0000256" key="2">
    <source>
        <dbReference type="SAM" id="SignalP"/>
    </source>
</evidence>
<proteinExistence type="predicted"/>
<accession>A0A4Y7TAH8</accession>
<keyword evidence="1" id="KW-1133">Transmembrane helix</keyword>